<accession>A0A654KEZ1</accession>
<dbReference type="Proteomes" id="UP000007472">
    <property type="component" value="Chromosome"/>
</dbReference>
<dbReference type="KEGG" id="teq:TEQUI_0025"/>
<reference evidence="1 2" key="1">
    <citation type="journal article" date="2011" name="J. Bacteriol.">
        <title>Genome sequence of Taylorella equigenitalis MCE9, the causative agent of contagious equine metritis.</title>
        <authorList>
            <person name="Hebert L."/>
            <person name="Moumen B."/>
            <person name="Duquesne F."/>
            <person name="Breuil M.F."/>
            <person name="Laugier C."/>
            <person name="Batto J.M."/>
            <person name="Renault P."/>
            <person name="Petry S."/>
        </authorList>
    </citation>
    <scope>NUCLEOTIDE SEQUENCE [LARGE SCALE GENOMIC DNA]</scope>
    <source>
        <strain evidence="1 2">MCE9</strain>
    </source>
</reference>
<sequence length="396" mass="46824">MYIILNFTFLVLTRFLSWDTTSLFFQNLANLQCNVTYDKIDCYHTHNRFLENYLYKIENSRNSIDKNIPVKDIQNTISQLCGYSSSKIAFIGYVSNIEYNEICKYEETLNLVNDIHKINSKKIVPNKISIQKENLRKVEYLLEYFSIEDNLLLSRFEIEKNPLDLDYRETLRYSLRTAKKIRGNLTIFLSNPYLLRTSTSFVNELINLHSGIPIEFLLGYEDIYQTKVKQNLQKCDSNCEHFDKKTLIENLKPQESSNAWLQYSEQFCSLLTASPSDKVNSDYVKSCLYTKLNQFDKFESELKVHNNYEEYDYAINNLHLIINNDTNYLMKENRDWTKPLNIAFKEFSSKYCQNNDRNCMNIIQFIHLKDLIEIHAYQSKLIFKDLGIEPIESGLD</sequence>
<organism evidence="1 2">
    <name type="scientific">Taylorella equigenitalis (strain MCE9)</name>
    <dbReference type="NCBI Taxonomy" id="937774"/>
    <lineage>
        <taxon>Bacteria</taxon>
        <taxon>Pseudomonadati</taxon>
        <taxon>Pseudomonadota</taxon>
        <taxon>Betaproteobacteria</taxon>
        <taxon>Burkholderiales</taxon>
        <taxon>Alcaligenaceae</taxon>
        <taxon>Taylorella</taxon>
    </lineage>
</organism>
<name>A0A654KEZ1_TAYEM</name>
<dbReference type="EMBL" id="CP002456">
    <property type="protein sequence ID" value="ADU90984.1"/>
    <property type="molecule type" value="Genomic_DNA"/>
</dbReference>
<gene>
    <name evidence="1" type="ordered locus">TEQUI_0025</name>
</gene>
<evidence type="ECO:0000313" key="2">
    <source>
        <dbReference type="Proteomes" id="UP000007472"/>
    </source>
</evidence>
<protein>
    <submittedName>
        <fullName evidence="1">Uncharacterized protein</fullName>
    </submittedName>
</protein>
<proteinExistence type="predicted"/>
<evidence type="ECO:0000313" key="1">
    <source>
        <dbReference type="EMBL" id="ADU90984.1"/>
    </source>
</evidence>
<dbReference type="AlphaFoldDB" id="A0A654KEZ1"/>